<dbReference type="OrthoDB" id="9804315at2"/>
<evidence type="ECO:0000256" key="3">
    <source>
        <dbReference type="ARBA" id="ARBA00012856"/>
    </source>
</evidence>
<evidence type="ECO:0000256" key="4">
    <source>
        <dbReference type="ARBA" id="ARBA00022563"/>
    </source>
</evidence>
<dbReference type="GO" id="GO:0046452">
    <property type="term" value="P:dihydrofolate metabolic process"/>
    <property type="evidence" value="ECO:0007669"/>
    <property type="project" value="TreeGrafter"/>
</dbReference>
<dbReference type="InterPro" id="IPR012259">
    <property type="entry name" value="DHFR"/>
</dbReference>
<comment type="pathway">
    <text evidence="1">Cofactor biosynthesis; tetrahydrofolate biosynthesis; 5,6,7,8-tetrahydrofolate from 7,8-dihydrofolate: step 1/1.</text>
</comment>
<dbReference type="GO" id="GO:0046654">
    <property type="term" value="P:tetrahydrofolate biosynthetic process"/>
    <property type="evidence" value="ECO:0007669"/>
    <property type="project" value="UniProtKB-UniPathway"/>
</dbReference>
<dbReference type="PRINTS" id="PR00070">
    <property type="entry name" value="DHFR"/>
</dbReference>
<dbReference type="GO" id="GO:0046655">
    <property type="term" value="P:folic acid metabolic process"/>
    <property type="evidence" value="ECO:0007669"/>
    <property type="project" value="TreeGrafter"/>
</dbReference>
<evidence type="ECO:0000256" key="5">
    <source>
        <dbReference type="ARBA" id="ARBA00022857"/>
    </source>
</evidence>
<dbReference type="SUPFAM" id="SSF53597">
    <property type="entry name" value="Dihydrofolate reductase-like"/>
    <property type="match status" value="1"/>
</dbReference>
<accession>A0A1M5A2B9</accession>
<keyword evidence="10" id="KW-1185">Reference proteome</keyword>
<dbReference type="FunFam" id="3.40.430.10:FF:000001">
    <property type="entry name" value="Dihydrofolate reductase"/>
    <property type="match status" value="1"/>
</dbReference>
<dbReference type="AlphaFoldDB" id="A0A1M5A2B9"/>
<dbReference type="PROSITE" id="PS51330">
    <property type="entry name" value="DHFR_2"/>
    <property type="match status" value="1"/>
</dbReference>
<keyword evidence="6" id="KW-0560">Oxidoreductase</keyword>
<dbReference type="GO" id="GO:0004146">
    <property type="term" value="F:dihydrofolate reductase activity"/>
    <property type="evidence" value="ECO:0007669"/>
    <property type="project" value="UniProtKB-EC"/>
</dbReference>
<sequence length="197" mass="20527">MASLDAASIDTPDVEAHGHDVEPLKLSIIAAVAENGIIGADGEMPWKLSTDLRRFRSITTGKPVIMGRKTFASIGRPLPNRVNIVVSRDPAFSPEGAVVVPTLEAAISAAIAAGAASDVVEAVVIGGGEIYRAFLPQADRLYITHVEAAPAGDVSFPPIEPSVWRAVSTEAVPAGPADSVATRFTVYERIGSAAAFR</sequence>
<dbReference type="PANTHER" id="PTHR48069">
    <property type="entry name" value="DIHYDROFOLATE REDUCTASE"/>
    <property type="match status" value="1"/>
</dbReference>
<evidence type="ECO:0000256" key="7">
    <source>
        <dbReference type="ARBA" id="ARBA00025067"/>
    </source>
</evidence>
<dbReference type="GO" id="GO:0005829">
    <property type="term" value="C:cytosol"/>
    <property type="evidence" value="ECO:0007669"/>
    <property type="project" value="TreeGrafter"/>
</dbReference>
<dbReference type="Pfam" id="PF00186">
    <property type="entry name" value="DHFR_1"/>
    <property type="match status" value="1"/>
</dbReference>
<organism evidence="9 10">
    <name type="scientific">Kaistia soli DSM 19436</name>
    <dbReference type="NCBI Taxonomy" id="1122133"/>
    <lineage>
        <taxon>Bacteria</taxon>
        <taxon>Pseudomonadati</taxon>
        <taxon>Pseudomonadota</taxon>
        <taxon>Alphaproteobacteria</taxon>
        <taxon>Hyphomicrobiales</taxon>
        <taxon>Kaistiaceae</taxon>
        <taxon>Kaistia</taxon>
    </lineage>
</organism>
<dbReference type="GO" id="GO:0006730">
    <property type="term" value="P:one-carbon metabolic process"/>
    <property type="evidence" value="ECO:0007669"/>
    <property type="project" value="UniProtKB-KW"/>
</dbReference>
<reference evidence="9 10" key="1">
    <citation type="submission" date="2016-11" db="EMBL/GenBank/DDBJ databases">
        <authorList>
            <person name="Jaros S."/>
            <person name="Januszkiewicz K."/>
            <person name="Wedrychowicz H."/>
        </authorList>
    </citation>
    <scope>NUCLEOTIDE SEQUENCE [LARGE SCALE GENOMIC DNA]</scope>
    <source>
        <strain evidence="9 10">DSM 19436</strain>
    </source>
</reference>
<protein>
    <recommendedName>
        <fullName evidence="3">dihydrofolate reductase</fullName>
        <ecNumber evidence="3">1.5.1.3</ecNumber>
    </recommendedName>
</protein>
<dbReference type="UniPathway" id="UPA00077">
    <property type="reaction ID" value="UER00158"/>
</dbReference>
<evidence type="ECO:0000259" key="8">
    <source>
        <dbReference type="PROSITE" id="PS51330"/>
    </source>
</evidence>
<dbReference type="InterPro" id="IPR001796">
    <property type="entry name" value="DHFR_dom"/>
</dbReference>
<comment type="similarity">
    <text evidence="2">Belongs to the dihydrofolate reductase family.</text>
</comment>
<evidence type="ECO:0000256" key="2">
    <source>
        <dbReference type="ARBA" id="ARBA00009539"/>
    </source>
</evidence>
<dbReference type="Gene3D" id="3.40.430.10">
    <property type="entry name" value="Dihydrofolate Reductase, subunit A"/>
    <property type="match status" value="1"/>
</dbReference>
<evidence type="ECO:0000313" key="10">
    <source>
        <dbReference type="Proteomes" id="UP000184485"/>
    </source>
</evidence>
<name>A0A1M5A2B9_9HYPH</name>
<dbReference type="EC" id="1.5.1.3" evidence="3"/>
<gene>
    <name evidence="9" type="ORF">SAMN02745157_1995</name>
</gene>
<feature type="domain" description="DHFR" evidence="8">
    <location>
        <begin position="25"/>
        <end position="189"/>
    </location>
</feature>
<keyword evidence="4" id="KW-0554">One-carbon metabolism</keyword>
<dbReference type="GO" id="GO:0070401">
    <property type="term" value="F:NADP+ binding"/>
    <property type="evidence" value="ECO:0007669"/>
    <property type="project" value="UniProtKB-ARBA"/>
</dbReference>
<evidence type="ECO:0000256" key="6">
    <source>
        <dbReference type="ARBA" id="ARBA00023002"/>
    </source>
</evidence>
<dbReference type="Proteomes" id="UP000184485">
    <property type="component" value="Unassembled WGS sequence"/>
</dbReference>
<proteinExistence type="inferred from homology"/>
<evidence type="ECO:0000256" key="1">
    <source>
        <dbReference type="ARBA" id="ARBA00004903"/>
    </source>
</evidence>
<dbReference type="CDD" id="cd00209">
    <property type="entry name" value="DHFR"/>
    <property type="match status" value="1"/>
</dbReference>
<dbReference type="InterPro" id="IPR024072">
    <property type="entry name" value="DHFR-like_dom_sf"/>
</dbReference>
<dbReference type="PIRSF" id="PIRSF000194">
    <property type="entry name" value="DHFR"/>
    <property type="match status" value="1"/>
</dbReference>
<dbReference type="PANTHER" id="PTHR48069:SF3">
    <property type="entry name" value="DIHYDROFOLATE REDUCTASE"/>
    <property type="match status" value="1"/>
</dbReference>
<dbReference type="STRING" id="1122133.SAMN02745157_1995"/>
<evidence type="ECO:0000313" key="9">
    <source>
        <dbReference type="EMBL" id="SHF24520.1"/>
    </source>
</evidence>
<dbReference type="EMBL" id="FQUP01000001">
    <property type="protein sequence ID" value="SHF24520.1"/>
    <property type="molecule type" value="Genomic_DNA"/>
</dbReference>
<keyword evidence="5" id="KW-0521">NADP</keyword>
<comment type="function">
    <text evidence="7">Key enzyme in folate metabolism. Catalyzes an essential reaction for de novo glycine and purine synthesis, and for DNA precursor synthesis.</text>
</comment>